<dbReference type="EMBL" id="GG662507">
    <property type="protein sequence ID" value="EAR83734.2"/>
    <property type="molecule type" value="Genomic_DNA"/>
</dbReference>
<dbReference type="SMR" id="I7LZE5"/>
<reference evidence="3 4" key="2">
    <citation type="journal article" date="2020" name="Nat. Commun.">
        <title>Type III ATP synthase is a symmetry-deviated dimer that induces membrane curvature through tetramerization.</title>
        <authorList>
            <person name="Flygaard R.K."/>
            <person name="Muhleip A."/>
            <person name="Tobiasson V."/>
            <person name="Amunts A."/>
        </authorList>
    </citation>
    <scope>STRUCTURE BY ELECTRON MICROSCOPY (2.50 ANGSTROMS)</scope>
</reference>
<dbReference type="OrthoDB" id="295342at2759"/>
<dbReference type="PDB" id="6YNY">
    <property type="method" value="EM"/>
    <property type="resolution" value="2.70 A"/>
    <property type="chains" value="P/p=1-152"/>
</dbReference>
<dbReference type="PDB" id="6YNX">
    <property type="method" value="EM"/>
    <property type="resolution" value="2.50 A"/>
    <property type="chains" value="P/p=1-152"/>
</dbReference>
<dbReference type="InParanoid" id="I7LZE5"/>
<reference evidence="2" key="1">
    <citation type="journal article" date="2006" name="PLoS Biol.">
        <title>Macronuclear genome sequence of the ciliate Tetrahymena thermophila, a model eukaryote.</title>
        <authorList>
            <person name="Eisen J.A."/>
            <person name="Coyne R.S."/>
            <person name="Wu M."/>
            <person name="Wu D."/>
            <person name="Thiagarajan M."/>
            <person name="Wortman J.R."/>
            <person name="Badger J.H."/>
            <person name="Ren Q."/>
            <person name="Amedeo P."/>
            <person name="Jones K.M."/>
            <person name="Tallon L.J."/>
            <person name="Delcher A.L."/>
            <person name="Salzberg S.L."/>
            <person name="Silva J.C."/>
            <person name="Haas B.J."/>
            <person name="Majoros W.H."/>
            <person name="Farzad M."/>
            <person name="Carlton J.M."/>
            <person name="Smith R.K. Jr."/>
            <person name="Garg J."/>
            <person name="Pearlman R.E."/>
            <person name="Karrer K.M."/>
            <person name="Sun L."/>
            <person name="Manning G."/>
            <person name="Elde N.C."/>
            <person name="Turkewitz A.P."/>
            <person name="Asai D.J."/>
            <person name="Wilkes D.E."/>
            <person name="Wang Y."/>
            <person name="Cai H."/>
            <person name="Collins K."/>
            <person name="Stewart B.A."/>
            <person name="Lee S.R."/>
            <person name="Wilamowska K."/>
            <person name="Weinberg Z."/>
            <person name="Ruzzo W.L."/>
            <person name="Wloga D."/>
            <person name="Gaertig J."/>
            <person name="Frankel J."/>
            <person name="Tsao C.-C."/>
            <person name="Gorovsky M.A."/>
            <person name="Keeling P.J."/>
            <person name="Waller R.F."/>
            <person name="Patron N.J."/>
            <person name="Cherry J.M."/>
            <person name="Stover N.A."/>
            <person name="Krieger C.J."/>
            <person name="del Toro C."/>
            <person name="Ryder H.F."/>
            <person name="Williamson S.C."/>
            <person name="Barbeau R.A."/>
            <person name="Hamilton E.P."/>
            <person name="Orias E."/>
        </authorList>
    </citation>
    <scope>NUCLEOTIDE SEQUENCE [LARGE SCALE GENOMIC DNA]</scope>
    <source>
        <strain evidence="2">SB210</strain>
    </source>
</reference>
<evidence type="ECO:0000313" key="2">
    <source>
        <dbReference type="Proteomes" id="UP000009168"/>
    </source>
</evidence>
<evidence type="ECO:0000313" key="1">
    <source>
        <dbReference type="EMBL" id="EAR83734.2"/>
    </source>
</evidence>
<dbReference type="EMDB" id="EMD-10861"/>
<dbReference type="PDB" id="6YNZ">
    <property type="method" value="EM"/>
    <property type="resolution" value="3.10 A"/>
    <property type="chains" value="P/P3/p/p3=1-152"/>
</dbReference>
<protein>
    <submittedName>
        <fullName evidence="1">Uncharacterized protein</fullName>
    </submittedName>
</protein>
<dbReference type="AlphaFoldDB" id="I7LZE5"/>
<accession>I7LZE5</accession>
<evidence type="ECO:0007829" key="4">
    <source>
        <dbReference type="PDB" id="6YNY"/>
    </source>
</evidence>
<dbReference type="Proteomes" id="UP000009168">
    <property type="component" value="Unassembled WGS sequence"/>
</dbReference>
<keyword evidence="2" id="KW-1185">Reference proteome</keyword>
<dbReference type="KEGG" id="tet:TTHERM_00825290"/>
<name>I7LZE5_TETTS</name>
<keyword evidence="3 4" id="KW-0002">3D-structure</keyword>
<dbReference type="EMDB" id="EMD-10859"/>
<gene>
    <name evidence="1" type="ORF">TTHERM_00825290</name>
</gene>
<dbReference type="eggNOG" id="ENOG502SUB5">
    <property type="taxonomic scope" value="Eukaryota"/>
</dbReference>
<organism evidence="1 2">
    <name type="scientific">Tetrahymena thermophila (strain SB210)</name>
    <dbReference type="NCBI Taxonomy" id="312017"/>
    <lineage>
        <taxon>Eukaryota</taxon>
        <taxon>Sar</taxon>
        <taxon>Alveolata</taxon>
        <taxon>Ciliophora</taxon>
        <taxon>Intramacronucleata</taxon>
        <taxon>Oligohymenophorea</taxon>
        <taxon>Hymenostomatida</taxon>
        <taxon>Tetrahymenina</taxon>
        <taxon>Tetrahymenidae</taxon>
        <taxon>Tetrahymena</taxon>
    </lineage>
</organism>
<dbReference type="GeneID" id="7830911"/>
<dbReference type="EMDB" id="EMD-10860"/>
<dbReference type="RefSeq" id="XP_001031397.2">
    <property type="nucleotide sequence ID" value="XM_001031397.2"/>
</dbReference>
<proteinExistence type="evidence at protein level"/>
<dbReference type="STRING" id="312017.I7LZE5"/>
<sequence>MSNIFLELQDGDKTVYTHTSLIEESKQEQIQAIYDKVPQWTNGGRFLGFWLSMEAVNRVQSVAKLPIYYRAGIVATSTLLGGLVSSLVFWKSGNENQVAKLANGAPVYLKKWEVPELSKLYFFLDDDNNFKPSLNHHAVTQGRQYYKIYQHN</sequence>
<evidence type="ECO:0007829" key="3">
    <source>
        <dbReference type="PDB" id="6YNX"/>
    </source>
</evidence>